<keyword evidence="2" id="KW-1185">Reference proteome</keyword>
<evidence type="ECO:0000313" key="2">
    <source>
        <dbReference type="Proteomes" id="UP000199527"/>
    </source>
</evidence>
<gene>
    <name evidence="1" type="ORF">SAMN04488540_101199</name>
</gene>
<organism evidence="1 2">
    <name type="scientific">Ferrimonas sediminum</name>
    <dbReference type="NCBI Taxonomy" id="718193"/>
    <lineage>
        <taxon>Bacteria</taxon>
        <taxon>Pseudomonadati</taxon>
        <taxon>Pseudomonadota</taxon>
        <taxon>Gammaproteobacteria</taxon>
        <taxon>Alteromonadales</taxon>
        <taxon>Ferrimonadaceae</taxon>
        <taxon>Ferrimonas</taxon>
    </lineage>
</organism>
<sequence>MESKQSRMTARECRWFIADDEDEQVDDTLRSCVNCAYRRWLQQGYRCVHPLKQLNREKTN</sequence>
<dbReference type="EMBL" id="FNEM01000001">
    <property type="protein sequence ID" value="SDI36364.1"/>
    <property type="molecule type" value="Genomic_DNA"/>
</dbReference>
<name>A0A1G8JYV2_9GAMM</name>
<accession>A0A1G8JYV2</accession>
<dbReference type="RefSeq" id="WP_090360490.1">
    <property type="nucleotide sequence ID" value="NZ_FNEM01000001.1"/>
</dbReference>
<proteinExistence type="predicted"/>
<dbReference type="Proteomes" id="UP000199527">
    <property type="component" value="Unassembled WGS sequence"/>
</dbReference>
<dbReference type="OrthoDB" id="5359740at2"/>
<reference evidence="2" key="1">
    <citation type="submission" date="2016-10" db="EMBL/GenBank/DDBJ databases">
        <authorList>
            <person name="Varghese N."/>
            <person name="Submissions S."/>
        </authorList>
    </citation>
    <scope>NUCLEOTIDE SEQUENCE [LARGE SCALE GENOMIC DNA]</scope>
    <source>
        <strain evidence="2">DSM 23317</strain>
    </source>
</reference>
<evidence type="ECO:0000313" key="1">
    <source>
        <dbReference type="EMBL" id="SDI36364.1"/>
    </source>
</evidence>
<protein>
    <submittedName>
        <fullName evidence="1">Uncharacterized protein</fullName>
    </submittedName>
</protein>
<dbReference type="AlphaFoldDB" id="A0A1G8JYV2"/>